<comment type="pathway">
    <text evidence="3">Lipid metabolism; sphingolipid metabolism.</text>
</comment>
<dbReference type="InterPro" id="IPR006634">
    <property type="entry name" value="TLC-dom"/>
</dbReference>
<evidence type="ECO:0000256" key="3">
    <source>
        <dbReference type="ARBA" id="ARBA00004760"/>
    </source>
</evidence>
<comment type="pathway">
    <text evidence="4">Sphingolipid metabolism.</text>
</comment>
<evidence type="ECO:0000256" key="6">
    <source>
        <dbReference type="ARBA" id="ARBA00022989"/>
    </source>
</evidence>
<dbReference type="PIRSF" id="PIRSF005225">
    <property type="entry name" value="LAG1_LAC1"/>
    <property type="match status" value="1"/>
</dbReference>
<reference evidence="12" key="1">
    <citation type="submission" date="2021-06" db="EMBL/GenBank/DDBJ databases">
        <authorList>
            <person name="Hodson N. C."/>
            <person name="Mongue J. A."/>
            <person name="Jaron S. K."/>
        </authorList>
    </citation>
    <scope>NUCLEOTIDE SEQUENCE</scope>
</reference>
<feature type="transmembrane region" description="Helical" evidence="10">
    <location>
        <begin position="46"/>
        <end position="63"/>
    </location>
</feature>
<dbReference type="AlphaFoldDB" id="A0A8J2JAJ9"/>
<evidence type="ECO:0000313" key="12">
    <source>
        <dbReference type="EMBL" id="CAG7632488.1"/>
    </source>
</evidence>
<gene>
    <name evidence="12" type="ORF">AFUS01_LOCUS150</name>
</gene>
<dbReference type="Pfam" id="PF03798">
    <property type="entry name" value="TRAM_LAG1_CLN8"/>
    <property type="match status" value="1"/>
</dbReference>
<comment type="caution">
    <text evidence="12">The sequence shown here is derived from an EMBL/GenBank/DDBJ whole genome shotgun (WGS) entry which is preliminary data.</text>
</comment>
<evidence type="ECO:0000259" key="11">
    <source>
        <dbReference type="PROSITE" id="PS50922"/>
    </source>
</evidence>
<dbReference type="GO" id="GO:0046513">
    <property type="term" value="P:ceramide biosynthetic process"/>
    <property type="evidence" value="ECO:0007669"/>
    <property type="project" value="InterPro"/>
</dbReference>
<evidence type="ECO:0000256" key="5">
    <source>
        <dbReference type="ARBA" id="ARBA00022692"/>
    </source>
</evidence>
<feature type="transmembrane region" description="Helical" evidence="10">
    <location>
        <begin position="269"/>
        <end position="291"/>
    </location>
</feature>
<evidence type="ECO:0000256" key="7">
    <source>
        <dbReference type="ARBA" id="ARBA00023136"/>
    </source>
</evidence>
<evidence type="ECO:0000256" key="9">
    <source>
        <dbReference type="PROSITE-ProRule" id="PRU00205"/>
    </source>
</evidence>
<dbReference type="FunFam" id="1.10.10.60:FF:000020">
    <property type="entry name" value="Ceramide synthase 5"/>
    <property type="match status" value="1"/>
</dbReference>
<dbReference type="EMBL" id="CAJVCH010000485">
    <property type="protein sequence ID" value="CAG7632488.1"/>
    <property type="molecule type" value="Genomic_DNA"/>
</dbReference>
<evidence type="ECO:0000256" key="10">
    <source>
        <dbReference type="SAM" id="Phobius"/>
    </source>
</evidence>
<keyword evidence="5 9" id="KW-0812">Transmembrane</keyword>
<evidence type="ECO:0000256" key="1">
    <source>
        <dbReference type="ARBA" id="ARBA00004127"/>
    </source>
</evidence>
<comment type="catalytic activity">
    <reaction evidence="8">
        <text>sphinganine + octadecanoyl-CoA = N-(octadecanoyl)-sphinganine + CoA + H(+)</text>
        <dbReference type="Rhea" id="RHEA:36547"/>
        <dbReference type="ChEBI" id="CHEBI:15378"/>
        <dbReference type="ChEBI" id="CHEBI:57287"/>
        <dbReference type="ChEBI" id="CHEBI:57394"/>
        <dbReference type="ChEBI" id="CHEBI:57817"/>
        <dbReference type="ChEBI" id="CHEBI:67033"/>
    </reaction>
    <physiologicalReaction direction="left-to-right" evidence="8">
        <dbReference type="Rhea" id="RHEA:36548"/>
    </physiologicalReaction>
</comment>
<name>A0A8J2JAJ9_9HEXA</name>
<keyword evidence="13" id="KW-1185">Reference proteome</keyword>
<evidence type="ECO:0000313" key="13">
    <source>
        <dbReference type="Proteomes" id="UP000708208"/>
    </source>
</evidence>
<accession>A0A8J2JAJ9</accession>
<dbReference type="SMART" id="SM00724">
    <property type="entry name" value="TLC"/>
    <property type="match status" value="1"/>
</dbReference>
<dbReference type="InterPro" id="IPR016439">
    <property type="entry name" value="Lag1/Lac1-like"/>
</dbReference>
<dbReference type="PANTHER" id="PTHR12560:SF0">
    <property type="entry name" value="LD18904P"/>
    <property type="match status" value="1"/>
</dbReference>
<dbReference type="PROSITE" id="PS50922">
    <property type="entry name" value="TLC"/>
    <property type="match status" value="1"/>
</dbReference>
<proteinExistence type="predicted"/>
<feature type="transmembrane region" description="Helical" evidence="10">
    <location>
        <begin position="144"/>
        <end position="163"/>
    </location>
</feature>
<feature type="transmembrane region" description="Helical" evidence="10">
    <location>
        <begin position="311"/>
        <end position="332"/>
    </location>
</feature>
<keyword evidence="6 10" id="KW-1133">Transmembrane helix</keyword>
<dbReference type="OrthoDB" id="537032at2759"/>
<evidence type="ECO:0000256" key="8">
    <source>
        <dbReference type="ARBA" id="ARBA00049036"/>
    </source>
</evidence>
<feature type="domain" description="TLC" evidence="11">
    <location>
        <begin position="139"/>
        <end position="340"/>
    </location>
</feature>
<feature type="transmembrane region" description="Helical" evidence="10">
    <location>
        <begin position="187"/>
        <end position="207"/>
    </location>
</feature>
<comment type="subcellular location">
    <subcellularLocation>
        <location evidence="1">Endomembrane system</location>
        <topology evidence="1">Multi-pass membrane protein</topology>
    </subcellularLocation>
    <subcellularLocation>
        <location evidence="2">Endoplasmic reticulum membrane</location>
    </subcellularLocation>
</comment>
<sequence length="381" mass="45066">MPTVVADLEEDATHWFWNTAFWLPPGVTWKDIQPNNNTHFPRFEDLLYPIPLAFVLICLRFCFDRLLFHPIGKQCGLRPRKKNFVVPNDILESAYKSIQDKKLLPNDILGLSKRTDMNSRQVERWFRMRACIDKPTTLAKFSECGWRFFCYVSSVFIGLLVLWDKPWFWDRNHCWYDYPHHEVSSGIWWYYMLASAFYWSLMLSQFVDAHRKDFWQMFIHHVTTIFLLGFSWTCNLTRVGTLVLLVHDIADPFLEIAKMAKYANFSRLCWVLFVVFSFMFLATRLWIYPIYILKSTLFEKNTIVPTFPAHYFFNGMLLLLLMLHMFWTYLLFKAIYKAAFSSKLEDVRSSSETCSCDSSDDYAATANVCGKPTSNINEIKH</sequence>
<evidence type="ECO:0000256" key="4">
    <source>
        <dbReference type="ARBA" id="ARBA00004991"/>
    </source>
</evidence>
<dbReference type="PANTHER" id="PTHR12560">
    <property type="entry name" value="LONGEVITY ASSURANCE FACTOR 1 LAG1"/>
    <property type="match status" value="1"/>
</dbReference>
<dbReference type="GO" id="GO:0005789">
    <property type="term" value="C:endoplasmic reticulum membrane"/>
    <property type="evidence" value="ECO:0007669"/>
    <property type="project" value="UniProtKB-SubCell"/>
</dbReference>
<keyword evidence="7 9" id="KW-0472">Membrane</keyword>
<protein>
    <recommendedName>
        <fullName evidence="11">TLC domain-containing protein</fullName>
    </recommendedName>
</protein>
<dbReference type="GO" id="GO:0050291">
    <property type="term" value="F:sphingosine N-acyltransferase activity"/>
    <property type="evidence" value="ECO:0007669"/>
    <property type="project" value="InterPro"/>
</dbReference>
<organism evidence="12 13">
    <name type="scientific">Allacma fusca</name>
    <dbReference type="NCBI Taxonomy" id="39272"/>
    <lineage>
        <taxon>Eukaryota</taxon>
        <taxon>Metazoa</taxon>
        <taxon>Ecdysozoa</taxon>
        <taxon>Arthropoda</taxon>
        <taxon>Hexapoda</taxon>
        <taxon>Collembola</taxon>
        <taxon>Symphypleona</taxon>
        <taxon>Sminthuridae</taxon>
        <taxon>Allacma</taxon>
    </lineage>
</organism>
<evidence type="ECO:0000256" key="2">
    <source>
        <dbReference type="ARBA" id="ARBA00004586"/>
    </source>
</evidence>
<dbReference type="Proteomes" id="UP000708208">
    <property type="component" value="Unassembled WGS sequence"/>
</dbReference>